<dbReference type="EMBL" id="JAHESC010000003">
    <property type="protein sequence ID" value="MBT1685450.1"/>
    <property type="molecule type" value="Genomic_DNA"/>
</dbReference>
<reference evidence="1 2" key="1">
    <citation type="submission" date="2021-05" db="EMBL/GenBank/DDBJ databases">
        <title>A Polyphasic approach of four new species of the genus Ohtaekwangia: Ohtaekwangia histidinii sp. nov., Ohtaekwangia cretensis sp. nov., Ohtaekwangia indiensis sp. nov., Ohtaekwangia reichenbachii sp. nov. from diverse environment.</title>
        <authorList>
            <person name="Octaviana S."/>
        </authorList>
    </citation>
    <scope>NUCLEOTIDE SEQUENCE [LARGE SCALE GENOMIC DNA]</scope>
    <source>
        <strain evidence="1 2">PWU37</strain>
    </source>
</reference>
<organism evidence="1 2">
    <name type="scientific">Dawidia soli</name>
    <dbReference type="NCBI Taxonomy" id="2782352"/>
    <lineage>
        <taxon>Bacteria</taxon>
        <taxon>Pseudomonadati</taxon>
        <taxon>Bacteroidota</taxon>
        <taxon>Cytophagia</taxon>
        <taxon>Cytophagales</taxon>
        <taxon>Chryseotaleaceae</taxon>
        <taxon>Dawidia</taxon>
    </lineage>
</organism>
<dbReference type="PIRSF" id="PIRSF010372">
    <property type="entry name" value="PaiB"/>
    <property type="match status" value="1"/>
</dbReference>
<accession>A0AAP2D6S3</accession>
<dbReference type="InterPro" id="IPR007396">
    <property type="entry name" value="TR_PAI2-type"/>
</dbReference>
<keyword evidence="2" id="KW-1185">Reference proteome</keyword>
<dbReference type="InterPro" id="IPR012349">
    <property type="entry name" value="Split_barrel_FMN-bd"/>
</dbReference>
<dbReference type="RefSeq" id="WP_254088700.1">
    <property type="nucleotide sequence ID" value="NZ_JAHESC010000003.1"/>
</dbReference>
<dbReference type="SUPFAM" id="SSF50475">
    <property type="entry name" value="FMN-binding split barrel"/>
    <property type="match status" value="1"/>
</dbReference>
<dbReference type="AlphaFoldDB" id="A0AAP2D6S3"/>
<dbReference type="Gene3D" id="2.30.110.10">
    <property type="entry name" value="Electron Transport, Fmn-binding Protein, Chain A"/>
    <property type="match status" value="1"/>
</dbReference>
<protein>
    <submittedName>
        <fullName evidence="1">FMN-binding negative transcriptional regulator</fullName>
    </submittedName>
</protein>
<comment type="caution">
    <text evidence="1">The sequence shown here is derived from an EMBL/GenBank/DDBJ whole genome shotgun (WGS) entry which is preliminary data.</text>
</comment>
<dbReference type="PANTHER" id="PTHR35802">
    <property type="entry name" value="PROTEASE SYNTHASE AND SPORULATION PROTEIN PAI 2"/>
    <property type="match status" value="1"/>
</dbReference>
<dbReference type="Proteomes" id="UP001319180">
    <property type="component" value="Unassembled WGS sequence"/>
</dbReference>
<sequence>MYIPNQFAATDTAELLAFMKQYSFATIVTAKDNVPQATHLPFAISTRGDNVILTSHFAKANGQWRQIVDRVNLVIFSEPHAYISPTHYDKEQSVPTWNYVAVHAYGAATIIHDRDQAFEALEKMIDTYEEAYRRQWAGLPQDYKLRMLNGIVPFEIVVTDLQGSRKLSQNKTDQEQQRIIETLSASTDGAARQIADYMRANQRPGA</sequence>
<name>A0AAP2D6S3_9BACT</name>
<evidence type="ECO:0000313" key="1">
    <source>
        <dbReference type="EMBL" id="MBT1685450.1"/>
    </source>
</evidence>
<dbReference type="PANTHER" id="PTHR35802:SF1">
    <property type="entry name" value="PROTEASE SYNTHASE AND SPORULATION PROTEIN PAI 2"/>
    <property type="match status" value="1"/>
</dbReference>
<gene>
    <name evidence="1" type="ORF">KK078_02720</name>
</gene>
<dbReference type="Pfam" id="PF04299">
    <property type="entry name" value="FMN_bind_2"/>
    <property type="match status" value="1"/>
</dbReference>
<evidence type="ECO:0000313" key="2">
    <source>
        <dbReference type="Proteomes" id="UP001319180"/>
    </source>
</evidence>
<proteinExistence type="predicted"/>